<sequence>MNETRRFAVTALLLASVLGTSTARADDMLGSYVARISERDHQASDGYPLDSAAQMVRQDRANWHKFHRRDRDDEGDAWFRSNEDRADLERMLKRGGAMSGATRRAIVNGEPLIQVDVYSNSVYVSILED</sequence>
<comment type="caution">
    <text evidence="2">The sequence shown here is derived from an EMBL/GenBank/DDBJ whole genome shotgun (WGS) entry which is preliminary data.</text>
</comment>
<name>A0ABU5AP78_9HYPH</name>
<dbReference type="EMBL" id="JAVIIP010000007">
    <property type="protein sequence ID" value="MDX8539099.1"/>
    <property type="molecule type" value="Genomic_DNA"/>
</dbReference>
<evidence type="ECO:0000313" key="3">
    <source>
        <dbReference type="Proteomes" id="UP001276564"/>
    </source>
</evidence>
<dbReference type="RefSeq" id="WP_292349185.1">
    <property type="nucleotide sequence ID" value="NZ_JAVIIP010000007.1"/>
</dbReference>
<feature type="signal peptide" evidence="1">
    <location>
        <begin position="1"/>
        <end position="25"/>
    </location>
</feature>
<gene>
    <name evidence="2" type="ORF">RFM23_15885</name>
</gene>
<organism evidence="2 3">
    <name type="scientific">Mesorhizobium abyssinicae</name>
    <dbReference type="NCBI Taxonomy" id="1209958"/>
    <lineage>
        <taxon>Bacteria</taxon>
        <taxon>Pseudomonadati</taxon>
        <taxon>Pseudomonadota</taxon>
        <taxon>Alphaproteobacteria</taxon>
        <taxon>Hyphomicrobiales</taxon>
        <taxon>Phyllobacteriaceae</taxon>
        <taxon>Mesorhizobium</taxon>
    </lineage>
</organism>
<evidence type="ECO:0000313" key="2">
    <source>
        <dbReference type="EMBL" id="MDX8539099.1"/>
    </source>
</evidence>
<keyword evidence="1" id="KW-0732">Signal</keyword>
<reference evidence="2 3" key="1">
    <citation type="submission" date="2023-08" db="EMBL/GenBank/DDBJ databases">
        <title>Implementing the SeqCode for naming new Mesorhizobium species isolated from Vachellia karroo root nodules.</title>
        <authorList>
            <person name="Van Lill M."/>
        </authorList>
    </citation>
    <scope>NUCLEOTIDE SEQUENCE [LARGE SCALE GENOMIC DNA]</scope>
    <source>
        <strain evidence="2 3">VK4B</strain>
    </source>
</reference>
<protein>
    <submittedName>
        <fullName evidence="2">Uncharacterized protein</fullName>
    </submittedName>
</protein>
<accession>A0ABU5AP78</accession>
<feature type="chain" id="PRO_5045883271" evidence="1">
    <location>
        <begin position="26"/>
        <end position="129"/>
    </location>
</feature>
<dbReference type="Proteomes" id="UP001276564">
    <property type="component" value="Unassembled WGS sequence"/>
</dbReference>
<evidence type="ECO:0000256" key="1">
    <source>
        <dbReference type="SAM" id="SignalP"/>
    </source>
</evidence>
<proteinExistence type="predicted"/>
<keyword evidence="3" id="KW-1185">Reference proteome</keyword>